<dbReference type="NCBIfam" id="NF008805">
    <property type="entry name" value="PRK11824.1"/>
    <property type="match status" value="1"/>
</dbReference>
<dbReference type="PANTHER" id="PTHR11252:SF0">
    <property type="entry name" value="POLYRIBONUCLEOTIDE NUCLEOTIDYLTRANSFERASE 1, MITOCHONDRIAL"/>
    <property type="match status" value="1"/>
</dbReference>
<keyword evidence="7" id="KW-0460">Magnesium</keyword>
<evidence type="ECO:0000256" key="4">
    <source>
        <dbReference type="ARBA" id="ARBA00022695"/>
    </source>
</evidence>
<dbReference type="SUPFAM" id="SSF50249">
    <property type="entry name" value="Nucleic acid-binding proteins"/>
    <property type="match status" value="1"/>
</dbReference>
<dbReference type="InterPro" id="IPR020568">
    <property type="entry name" value="Ribosomal_Su5_D2-typ_SF"/>
</dbReference>
<keyword evidence="3 7" id="KW-0808">Transferase</keyword>
<dbReference type="SUPFAM" id="SSF54211">
    <property type="entry name" value="Ribosomal protein S5 domain 2-like"/>
    <property type="match status" value="2"/>
</dbReference>
<dbReference type="Pfam" id="PF00575">
    <property type="entry name" value="S1"/>
    <property type="match status" value="1"/>
</dbReference>
<dbReference type="SMART" id="SM00322">
    <property type="entry name" value="KH"/>
    <property type="match status" value="1"/>
</dbReference>
<dbReference type="PIRSF" id="PIRSF005499">
    <property type="entry name" value="PNPase"/>
    <property type="match status" value="1"/>
</dbReference>
<dbReference type="SUPFAM" id="SSF54791">
    <property type="entry name" value="Eukaryotic type KH-domain (KH-domain type I)"/>
    <property type="match status" value="1"/>
</dbReference>
<evidence type="ECO:0000256" key="6">
    <source>
        <dbReference type="ARBA" id="ARBA00022884"/>
    </source>
</evidence>
<evidence type="ECO:0000256" key="5">
    <source>
        <dbReference type="ARBA" id="ARBA00022723"/>
    </source>
</evidence>
<dbReference type="Pfam" id="PF01138">
    <property type="entry name" value="RNase_PH"/>
    <property type="match status" value="2"/>
</dbReference>
<dbReference type="SMART" id="SM00316">
    <property type="entry name" value="S1"/>
    <property type="match status" value="1"/>
</dbReference>
<comment type="catalytic activity">
    <reaction evidence="7">
        <text>RNA(n+1) + phosphate = RNA(n) + a ribonucleoside 5'-diphosphate</text>
        <dbReference type="Rhea" id="RHEA:22096"/>
        <dbReference type="Rhea" id="RHEA-COMP:14527"/>
        <dbReference type="Rhea" id="RHEA-COMP:17342"/>
        <dbReference type="ChEBI" id="CHEBI:43474"/>
        <dbReference type="ChEBI" id="CHEBI:57930"/>
        <dbReference type="ChEBI" id="CHEBI:140395"/>
        <dbReference type="EC" id="2.7.7.8"/>
    </reaction>
</comment>
<dbReference type="PROSITE" id="PS50084">
    <property type="entry name" value="KH_TYPE_1"/>
    <property type="match status" value="1"/>
</dbReference>
<feature type="binding site" evidence="7">
    <location>
        <position position="496"/>
    </location>
    <ligand>
        <name>Mg(2+)</name>
        <dbReference type="ChEBI" id="CHEBI:18420"/>
    </ligand>
</feature>
<dbReference type="Gene3D" id="2.40.50.140">
    <property type="entry name" value="Nucleic acid-binding proteins"/>
    <property type="match status" value="1"/>
</dbReference>
<organism evidence="10 11">
    <name type="scientific">Deinococcus caeni</name>
    <dbReference type="NCBI Taxonomy" id="569127"/>
    <lineage>
        <taxon>Bacteria</taxon>
        <taxon>Thermotogati</taxon>
        <taxon>Deinococcota</taxon>
        <taxon>Deinococci</taxon>
        <taxon>Deinococcales</taxon>
        <taxon>Deinococcaceae</taxon>
        <taxon>Deinococcus</taxon>
    </lineage>
</organism>
<dbReference type="InterPro" id="IPR012162">
    <property type="entry name" value="PNPase"/>
</dbReference>
<comment type="similarity">
    <text evidence="1 7">Belongs to the polyribonucleotide nucleotidyltransferase family.</text>
</comment>
<comment type="caution">
    <text evidence="10">The sequence shown here is derived from an EMBL/GenBank/DDBJ whole genome shotgun (WGS) entry which is preliminary data.</text>
</comment>
<comment type="cofactor">
    <cofactor evidence="7">
        <name>Mg(2+)</name>
        <dbReference type="ChEBI" id="CHEBI:18420"/>
    </cofactor>
</comment>
<protein>
    <recommendedName>
        <fullName evidence="7">Polyribonucleotide nucleotidyltransferase</fullName>
        <ecNumber evidence="7">2.7.7.8</ecNumber>
    </recommendedName>
    <alternativeName>
        <fullName evidence="7">Polynucleotide phosphorylase</fullName>
        <shortName evidence="7">PNPase</shortName>
    </alternativeName>
</protein>
<dbReference type="InterPro" id="IPR015848">
    <property type="entry name" value="PNPase_PH_RNA-bd_bac/org-type"/>
</dbReference>
<dbReference type="InterPro" id="IPR027408">
    <property type="entry name" value="PNPase/RNase_PH_dom_sf"/>
</dbReference>
<dbReference type="PANTHER" id="PTHR11252">
    <property type="entry name" value="POLYRIBONUCLEOTIDE NUCLEOTIDYLTRANSFERASE"/>
    <property type="match status" value="1"/>
</dbReference>
<dbReference type="HAMAP" id="MF_01595">
    <property type="entry name" value="PNPase"/>
    <property type="match status" value="1"/>
</dbReference>
<dbReference type="InterPro" id="IPR036612">
    <property type="entry name" value="KH_dom_type_1_sf"/>
</dbReference>
<evidence type="ECO:0000256" key="1">
    <source>
        <dbReference type="ARBA" id="ARBA00007404"/>
    </source>
</evidence>
<comment type="subcellular location">
    <subcellularLocation>
        <location evidence="7">Cytoplasm</location>
    </subcellularLocation>
</comment>
<evidence type="ECO:0000256" key="2">
    <source>
        <dbReference type="ARBA" id="ARBA00022490"/>
    </source>
</evidence>
<dbReference type="EC" id="2.7.7.8" evidence="7"/>
<dbReference type="InterPro" id="IPR036456">
    <property type="entry name" value="PNPase_PH_RNA-bd_sf"/>
</dbReference>
<evidence type="ECO:0000259" key="9">
    <source>
        <dbReference type="PROSITE" id="PS50126"/>
    </source>
</evidence>
<dbReference type="CDD" id="cd02393">
    <property type="entry name" value="KH-I_PNPase"/>
    <property type="match status" value="1"/>
</dbReference>
<gene>
    <name evidence="10" type="primary">pnp_3</name>
    <name evidence="7" type="synonym">pnp</name>
    <name evidence="10" type="ORF">Dcae01_00937</name>
</gene>
<comment type="function">
    <text evidence="7">Involved in mRNA degradation. Catalyzes the phosphorolysis of single-stranded polyribonucleotides processively in the 3'- to 5'-direction.</text>
</comment>
<dbReference type="InterPro" id="IPR004088">
    <property type="entry name" value="KH_dom_type_1"/>
</dbReference>
<dbReference type="Pfam" id="PF03725">
    <property type="entry name" value="RNase_PH_C"/>
    <property type="match status" value="1"/>
</dbReference>
<dbReference type="InterPro" id="IPR004087">
    <property type="entry name" value="KH_dom"/>
</dbReference>
<dbReference type="CDD" id="cd04472">
    <property type="entry name" value="S1_PNPase"/>
    <property type="match status" value="1"/>
</dbReference>
<evidence type="ECO:0000313" key="10">
    <source>
        <dbReference type="EMBL" id="GAA5439434.1"/>
    </source>
</evidence>
<dbReference type="SUPFAM" id="SSF46915">
    <property type="entry name" value="Polynucleotide phosphorylase/guanosine pentaphosphate synthase (PNPase/GPSI), domain 3"/>
    <property type="match status" value="1"/>
</dbReference>
<dbReference type="EMBL" id="BAABQU010000009">
    <property type="protein sequence ID" value="GAA5439434.1"/>
    <property type="molecule type" value="Genomic_DNA"/>
</dbReference>
<dbReference type="SUPFAM" id="SSF55666">
    <property type="entry name" value="Ribonuclease PH domain 2-like"/>
    <property type="match status" value="2"/>
</dbReference>
<dbReference type="Proteomes" id="UP001423409">
    <property type="component" value="Unassembled WGS sequence"/>
</dbReference>
<proteinExistence type="inferred from homology"/>
<dbReference type="InterPro" id="IPR003029">
    <property type="entry name" value="S1_domain"/>
</dbReference>
<feature type="domain" description="S1 motif" evidence="9">
    <location>
        <begin position="625"/>
        <end position="693"/>
    </location>
</feature>
<keyword evidence="6 7" id="KW-0694">RNA-binding</keyword>
<keyword evidence="4 7" id="KW-0548">Nucleotidyltransferase</keyword>
<evidence type="ECO:0000256" key="7">
    <source>
        <dbReference type="HAMAP-Rule" id="MF_01595"/>
    </source>
</evidence>
<dbReference type="InterPro" id="IPR012340">
    <property type="entry name" value="NA-bd_OB-fold"/>
</dbReference>
<feature type="region of interest" description="Disordered" evidence="8">
    <location>
        <begin position="693"/>
        <end position="721"/>
    </location>
</feature>
<reference evidence="10 11" key="1">
    <citation type="submission" date="2024-02" db="EMBL/GenBank/DDBJ databases">
        <title>Deinococcus caeni NBRC 101312.</title>
        <authorList>
            <person name="Ichikawa N."/>
            <person name="Katano-Makiyama Y."/>
            <person name="Hidaka K."/>
        </authorList>
    </citation>
    <scope>NUCLEOTIDE SEQUENCE [LARGE SCALE GENOMIC DNA]</scope>
    <source>
        <strain evidence="10 11">NBRC 101312</strain>
    </source>
</reference>
<evidence type="ECO:0000256" key="8">
    <source>
        <dbReference type="SAM" id="MobiDB-lite"/>
    </source>
</evidence>
<sequence length="721" mass="77845">MIGKTYKTMLGDRELSIETGRLAKLVSGSVTLRYGDTMLLVTAQAREEKSTLDFLPLTVEFEERHYAVGKIPGSFHRREGRPGEKAILSARITDRQIRPLFPKGYRHETQVIITVISADQQNLPDVLGPIGASAALSISDIPWNGPTACVRVGQLDGQFVLNPTTDQLERSSLDLVVAGTRDAVMMVEAGAQGASEEDLVAAIEFAHAGMQGVIDLIETMRAELGQEKFNFLADGDLSTDLVPEVAEAARAAGLRDALLTVKKKDRSARTKAVRDAVIAARVPDADAEGAAEQTLALKAAFGKAEKQELRRLILEDDLRADGRNSRTVRPIWIEARPLPRAHGSAIFTRGETQVLGVATLGTERDNLLVDDLTTDENDKFLLHYNFPPYSTGEVKRMGGQSRREIGHGNLAKRAIRAVLPTFEEFPYVIRLVGEVLESNGSSSMATVCAGTLALMDAGVPIKAPVAGVAMGLVIEGERYRVLTDILGLEDALGDMDFKVCGTAEGVTALQMDIKVGGITPQIMREALAQAREGRLHILGKMAEVLAAPRAELSPTAPRIVSLKVNPELIGKVIGPGGKQIRELEAMGAQVTVEEDGTVRIFSADGSAAEAVRTRIESITREAKVGEEFDGTVVKTAPFGAFVNLYPGQDGMLHISQMSEERLGAVEDVLNVGDKLRVKIAAIDDRGKIDLIRPELEGKIPPREPRAPRPGGDRGGRPPRRD</sequence>
<dbReference type="InterPro" id="IPR036345">
    <property type="entry name" value="ExoRNase_PH_dom2_sf"/>
</dbReference>
<dbReference type="InterPro" id="IPR015847">
    <property type="entry name" value="ExoRNase_PH_dom2"/>
</dbReference>
<dbReference type="RefSeq" id="WP_345442651.1">
    <property type="nucleotide sequence ID" value="NZ_BAABQU010000009.1"/>
</dbReference>
<dbReference type="Gene3D" id="3.30.230.70">
    <property type="entry name" value="GHMP Kinase, N-terminal domain"/>
    <property type="match status" value="2"/>
</dbReference>
<dbReference type="PROSITE" id="PS50126">
    <property type="entry name" value="S1"/>
    <property type="match status" value="1"/>
</dbReference>
<keyword evidence="2 7" id="KW-0963">Cytoplasm</keyword>
<dbReference type="Gene3D" id="3.30.1370.10">
    <property type="entry name" value="K Homology domain, type 1"/>
    <property type="match status" value="1"/>
</dbReference>
<dbReference type="Pfam" id="PF00013">
    <property type="entry name" value="KH_1"/>
    <property type="match status" value="1"/>
</dbReference>
<dbReference type="CDD" id="cd11363">
    <property type="entry name" value="RNase_PH_PNPase_1"/>
    <property type="match status" value="1"/>
</dbReference>
<keyword evidence="11" id="KW-1185">Reference proteome</keyword>
<evidence type="ECO:0000256" key="3">
    <source>
        <dbReference type="ARBA" id="ARBA00022679"/>
    </source>
</evidence>
<accession>A0ABP9U9G4</accession>
<dbReference type="CDD" id="cd11364">
    <property type="entry name" value="RNase_PH_PNPase_2"/>
    <property type="match status" value="1"/>
</dbReference>
<dbReference type="InterPro" id="IPR001247">
    <property type="entry name" value="ExoRNase_PH_dom1"/>
</dbReference>
<feature type="binding site" evidence="7">
    <location>
        <position position="490"/>
    </location>
    <ligand>
        <name>Mg(2+)</name>
        <dbReference type="ChEBI" id="CHEBI:18420"/>
    </ligand>
</feature>
<evidence type="ECO:0000313" key="11">
    <source>
        <dbReference type="Proteomes" id="UP001423409"/>
    </source>
</evidence>
<dbReference type="Pfam" id="PF03726">
    <property type="entry name" value="PNPase"/>
    <property type="match status" value="1"/>
</dbReference>
<keyword evidence="5 7" id="KW-0479">Metal-binding</keyword>
<dbReference type="NCBIfam" id="TIGR03591">
    <property type="entry name" value="polynuc_phos"/>
    <property type="match status" value="1"/>
</dbReference>
<name>A0ABP9U9G4_9DEIO</name>